<evidence type="ECO:0000256" key="4">
    <source>
        <dbReference type="PIRNR" id="PIRNR028729"/>
    </source>
</evidence>
<dbReference type="PANTHER" id="PTHR11165">
    <property type="entry name" value="SKP1"/>
    <property type="match status" value="1"/>
</dbReference>
<dbReference type="PIRSF" id="PIRSF028729">
    <property type="entry name" value="E3_ubiquit_lig_SCF_Skp"/>
    <property type="match status" value="1"/>
</dbReference>
<evidence type="ECO:0000313" key="9">
    <source>
        <dbReference type="Proteomes" id="UP000224567"/>
    </source>
</evidence>
<dbReference type="GO" id="GO:0016567">
    <property type="term" value="P:protein ubiquitination"/>
    <property type="evidence" value="ECO:0007669"/>
    <property type="project" value="UniProtKB-UniRule"/>
</dbReference>
<evidence type="ECO:0000259" key="7">
    <source>
        <dbReference type="Pfam" id="PF03931"/>
    </source>
</evidence>
<feature type="domain" description="SKP1 component POZ" evidence="7">
    <location>
        <begin position="10"/>
        <end position="68"/>
    </location>
</feature>
<sequence length="185" mass="21184">MAESEGNAKKMVKLKSNDDKEFEVEEAAVIQSEMIKNMIEDGCATSVIPLPNIDSKTLIKVIEYLNKHISNEEDEEEEEEKDEKKDMGKAAETGEEDDLKEFDEQFVNMGWEELFDVIMAANYLNIHELMELCCQSAADRLKNKSVRAVREMLKITNDLTEEEEQEIINDAPWAFEGPEIDDTVN</sequence>
<keyword evidence="3 4" id="KW-0833">Ubl conjugation pathway</keyword>
<comment type="caution">
    <text evidence="8">The sequence shown here is derived from an EMBL/GenBank/DDBJ whole genome shotgun (WGS) entry which is preliminary data.</text>
</comment>
<dbReference type="Proteomes" id="UP000224567">
    <property type="component" value="Unassembled WGS sequence"/>
</dbReference>
<dbReference type="SUPFAM" id="SSF54695">
    <property type="entry name" value="POZ domain"/>
    <property type="match status" value="1"/>
</dbReference>
<proteinExistence type="inferred from homology"/>
<organism evidence="8 9">
    <name type="scientific">Capsicum baccatum</name>
    <name type="common">Peruvian pepper</name>
    <dbReference type="NCBI Taxonomy" id="33114"/>
    <lineage>
        <taxon>Eukaryota</taxon>
        <taxon>Viridiplantae</taxon>
        <taxon>Streptophyta</taxon>
        <taxon>Embryophyta</taxon>
        <taxon>Tracheophyta</taxon>
        <taxon>Spermatophyta</taxon>
        <taxon>Magnoliopsida</taxon>
        <taxon>eudicotyledons</taxon>
        <taxon>Gunneridae</taxon>
        <taxon>Pentapetalae</taxon>
        <taxon>asterids</taxon>
        <taxon>lamiids</taxon>
        <taxon>Solanales</taxon>
        <taxon>Solanaceae</taxon>
        <taxon>Solanoideae</taxon>
        <taxon>Capsiceae</taxon>
        <taxon>Capsicum</taxon>
    </lineage>
</organism>
<dbReference type="STRING" id="33114.A0A2G2VCJ8"/>
<protein>
    <recommendedName>
        <fullName evidence="4">SKP1-like protein</fullName>
    </recommendedName>
</protein>
<comment type="function">
    <text evidence="4">Involved in ubiquitination and subsequent proteasomal degradation of target proteins. Together with CUL1, RBX1 and a F-box protein, it forms a SCF E3 ubiquitin ligase complex. The functional specificity of this complex depends on the type of F-box protein. In the SCF complex, it serves as an adapter that links the F-box protein to CUL1.</text>
</comment>
<accession>A0A2G2VCJ8</accession>
<dbReference type="InterPro" id="IPR016897">
    <property type="entry name" value="SKP1"/>
</dbReference>
<dbReference type="UniPathway" id="UPA00143"/>
<dbReference type="InterPro" id="IPR036296">
    <property type="entry name" value="SKP1-like_dim_sf"/>
</dbReference>
<name>A0A2G2VCJ8_CAPBA</name>
<evidence type="ECO:0000256" key="5">
    <source>
        <dbReference type="SAM" id="MobiDB-lite"/>
    </source>
</evidence>
<dbReference type="GO" id="GO:0006511">
    <property type="term" value="P:ubiquitin-dependent protein catabolic process"/>
    <property type="evidence" value="ECO:0007669"/>
    <property type="project" value="InterPro"/>
</dbReference>
<dbReference type="SUPFAM" id="SSF81382">
    <property type="entry name" value="Skp1 dimerisation domain-like"/>
    <property type="match status" value="1"/>
</dbReference>
<comment type="similarity">
    <text evidence="2 4">Belongs to the SKP1 family.</text>
</comment>
<feature type="domain" description="SKP1 component dimerisation" evidence="6">
    <location>
        <begin position="128"/>
        <end position="174"/>
    </location>
</feature>
<feature type="compositionally biased region" description="Acidic residues" evidence="5">
    <location>
        <begin position="72"/>
        <end position="81"/>
    </location>
</feature>
<dbReference type="InterPro" id="IPR016073">
    <property type="entry name" value="Skp1_comp_POZ"/>
</dbReference>
<feature type="region of interest" description="Disordered" evidence="5">
    <location>
        <begin position="70"/>
        <end position="98"/>
    </location>
</feature>
<dbReference type="InterPro" id="IPR016072">
    <property type="entry name" value="Skp1_comp_dimer"/>
</dbReference>
<evidence type="ECO:0000256" key="1">
    <source>
        <dbReference type="ARBA" id="ARBA00004906"/>
    </source>
</evidence>
<keyword evidence="9" id="KW-1185">Reference proteome</keyword>
<evidence type="ECO:0000313" key="8">
    <source>
        <dbReference type="EMBL" id="PHT30703.1"/>
    </source>
</evidence>
<dbReference type="Pfam" id="PF03931">
    <property type="entry name" value="Skp1_POZ"/>
    <property type="match status" value="1"/>
</dbReference>
<dbReference type="SMART" id="SM00512">
    <property type="entry name" value="Skp1"/>
    <property type="match status" value="1"/>
</dbReference>
<dbReference type="InterPro" id="IPR011333">
    <property type="entry name" value="SKP1/BTB/POZ_sf"/>
</dbReference>
<evidence type="ECO:0000256" key="2">
    <source>
        <dbReference type="ARBA" id="ARBA00009993"/>
    </source>
</evidence>
<dbReference type="AlphaFoldDB" id="A0A2G2VCJ8"/>
<gene>
    <name evidence="8" type="ORF">CQW23_29715</name>
</gene>
<dbReference type="GO" id="GO:0009867">
    <property type="term" value="P:jasmonic acid mediated signaling pathway"/>
    <property type="evidence" value="ECO:0007669"/>
    <property type="project" value="UniProtKB-ARBA"/>
</dbReference>
<evidence type="ECO:0000259" key="6">
    <source>
        <dbReference type="Pfam" id="PF01466"/>
    </source>
</evidence>
<dbReference type="EMBL" id="MLFT02000020">
    <property type="protein sequence ID" value="PHT30703.1"/>
    <property type="molecule type" value="Genomic_DNA"/>
</dbReference>
<evidence type="ECO:0000256" key="3">
    <source>
        <dbReference type="ARBA" id="ARBA00022786"/>
    </source>
</evidence>
<reference evidence="8 9" key="1">
    <citation type="journal article" date="2017" name="Genome Biol.">
        <title>New reference genome sequences of hot pepper reveal the massive evolution of plant disease-resistance genes by retroduplication.</title>
        <authorList>
            <person name="Kim S."/>
            <person name="Park J."/>
            <person name="Yeom S.I."/>
            <person name="Kim Y.M."/>
            <person name="Seo E."/>
            <person name="Kim K.T."/>
            <person name="Kim M.S."/>
            <person name="Lee J.M."/>
            <person name="Cheong K."/>
            <person name="Shin H.S."/>
            <person name="Kim S.B."/>
            <person name="Han K."/>
            <person name="Lee J."/>
            <person name="Park M."/>
            <person name="Lee H.A."/>
            <person name="Lee H.Y."/>
            <person name="Lee Y."/>
            <person name="Oh S."/>
            <person name="Lee J.H."/>
            <person name="Choi E."/>
            <person name="Choi E."/>
            <person name="Lee S.E."/>
            <person name="Jeon J."/>
            <person name="Kim H."/>
            <person name="Choi G."/>
            <person name="Song H."/>
            <person name="Lee J."/>
            <person name="Lee S.C."/>
            <person name="Kwon J.K."/>
            <person name="Lee H.Y."/>
            <person name="Koo N."/>
            <person name="Hong Y."/>
            <person name="Kim R.W."/>
            <person name="Kang W.H."/>
            <person name="Huh J.H."/>
            <person name="Kang B.C."/>
            <person name="Yang T.J."/>
            <person name="Lee Y.H."/>
            <person name="Bennetzen J.L."/>
            <person name="Choi D."/>
        </authorList>
    </citation>
    <scope>NUCLEOTIDE SEQUENCE [LARGE SCALE GENOMIC DNA]</scope>
    <source>
        <strain evidence="9">cv. PBC81</strain>
    </source>
</reference>
<dbReference type="InterPro" id="IPR001232">
    <property type="entry name" value="SKP1-like"/>
</dbReference>
<reference evidence="9" key="2">
    <citation type="journal article" date="2017" name="J. Anim. Genet.">
        <title>Multiple reference genome sequences of hot pepper reveal the massive evolution of plant disease resistance genes by retroduplication.</title>
        <authorList>
            <person name="Kim S."/>
            <person name="Park J."/>
            <person name="Yeom S.-I."/>
            <person name="Kim Y.-M."/>
            <person name="Seo E."/>
            <person name="Kim K.-T."/>
            <person name="Kim M.-S."/>
            <person name="Lee J.M."/>
            <person name="Cheong K."/>
            <person name="Shin H.-S."/>
            <person name="Kim S.-B."/>
            <person name="Han K."/>
            <person name="Lee J."/>
            <person name="Park M."/>
            <person name="Lee H.-A."/>
            <person name="Lee H.-Y."/>
            <person name="Lee Y."/>
            <person name="Oh S."/>
            <person name="Lee J.H."/>
            <person name="Choi E."/>
            <person name="Choi E."/>
            <person name="Lee S.E."/>
            <person name="Jeon J."/>
            <person name="Kim H."/>
            <person name="Choi G."/>
            <person name="Song H."/>
            <person name="Lee J."/>
            <person name="Lee S.-C."/>
            <person name="Kwon J.-K."/>
            <person name="Lee H.-Y."/>
            <person name="Koo N."/>
            <person name="Hong Y."/>
            <person name="Kim R.W."/>
            <person name="Kang W.-H."/>
            <person name="Huh J.H."/>
            <person name="Kang B.-C."/>
            <person name="Yang T.-J."/>
            <person name="Lee Y.-H."/>
            <person name="Bennetzen J.L."/>
            <person name="Choi D."/>
        </authorList>
    </citation>
    <scope>NUCLEOTIDE SEQUENCE [LARGE SCALE GENOMIC DNA]</scope>
    <source>
        <strain evidence="9">cv. PBC81</strain>
    </source>
</reference>
<dbReference type="OrthoDB" id="2342932at2759"/>
<comment type="pathway">
    <text evidence="1 4">Protein modification; protein ubiquitination.</text>
</comment>
<dbReference type="Gene3D" id="3.30.710.10">
    <property type="entry name" value="Potassium Channel Kv1.1, Chain A"/>
    <property type="match status" value="1"/>
</dbReference>
<comment type="subunit">
    <text evidence="4">Part of a SCF (SKP1-cullin-F-box) protein ligase complex.</text>
</comment>
<dbReference type="CDD" id="cd18322">
    <property type="entry name" value="BTB_POZ_SKP1"/>
    <property type="match status" value="1"/>
</dbReference>
<dbReference type="Pfam" id="PF01466">
    <property type="entry name" value="Skp1"/>
    <property type="match status" value="1"/>
</dbReference>